<comment type="similarity">
    <text evidence="2">Belongs to the CpsC/CapA family.</text>
</comment>
<evidence type="ECO:0000256" key="4">
    <source>
        <dbReference type="ARBA" id="ARBA00022692"/>
    </source>
</evidence>
<evidence type="ECO:0000256" key="5">
    <source>
        <dbReference type="ARBA" id="ARBA00022989"/>
    </source>
</evidence>
<dbReference type="EMBL" id="BAUW01000006">
    <property type="protein sequence ID" value="GAE44165.1"/>
    <property type="molecule type" value="Genomic_DNA"/>
</dbReference>
<dbReference type="Proteomes" id="UP000018949">
    <property type="component" value="Unassembled WGS sequence"/>
</dbReference>
<keyword evidence="5 7" id="KW-1133">Transmembrane helix</keyword>
<dbReference type="InterPro" id="IPR050445">
    <property type="entry name" value="Bact_polysacc_biosynth/exp"/>
</dbReference>
<comment type="caution">
    <text evidence="9">The sequence shown here is derived from an EMBL/GenBank/DDBJ whole genome shotgun (WGS) entry which is preliminary data.</text>
</comment>
<sequence>MNNSKKGISKEINIKEIFLVMKKRLWIIAVITALSSIAGYLYGEKDITLLYQSSARIIIGKEADMNTLQVILKDPVVLEKVVEKLDLNRSPESLANQISVGIIDSSKVVNVQVIDTNPNRAADIANTTAEEFKKEISSLLNFNDLRLYSPAKVNSNPINEQENKAGIIGLVFGLFAGIGFVFFLDSLDDTIRSKKDVEDILDLPVLGRISKMSKKNIQKQSIHQIDFPRGDTGVPK</sequence>
<keyword evidence="3" id="KW-1003">Cell membrane</keyword>
<evidence type="ECO:0000313" key="9">
    <source>
        <dbReference type="EMBL" id="GAE44165.1"/>
    </source>
</evidence>
<dbReference type="GO" id="GO:0005886">
    <property type="term" value="C:plasma membrane"/>
    <property type="evidence" value="ECO:0007669"/>
    <property type="project" value="UniProtKB-SubCell"/>
</dbReference>
<feature type="transmembrane region" description="Helical" evidence="7">
    <location>
        <begin position="165"/>
        <end position="184"/>
    </location>
</feature>
<gene>
    <name evidence="9" type="ORF">JCM21738_851</name>
</gene>
<dbReference type="Pfam" id="PF02706">
    <property type="entry name" value="Wzz"/>
    <property type="match status" value="1"/>
</dbReference>
<dbReference type="GO" id="GO:0004713">
    <property type="term" value="F:protein tyrosine kinase activity"/>
    <property type="evidence" value="ECO:0007669"/>
    <property type="project" value="TreeGrafter"/>
</dbReference>
<keyword evidence="9" id="KW-0418">Kinase</keyword>
<dbReference type="AlphaFoldDB" id="W4RI94"/>
<evidence type="ECO:0000256" key="2">
    <source>
        <dbReference type="ARBA" id="ARBA00006683"/>
    </source>
</evidence>
<evidence type="ECO:0000256" key="6">
    <source>
        <dbReference type="ARBA" id="ARBA00023136"/>
    </source>
</evidence>
<keyword evidence="6 7" id="KW-0472">Membrane</keyword>
<accession>W4RI94</accession>
<protein>
    <submittedName>
        <fullName evidence="9">Tyrosine-protein kinase transmembrane modulator EpsC</fullName>
    </submittedName>
</protein>
<organism evidence="9 10">
    <name type="scientific">Mesobacillus boroniphilus JCM 21738</name>
    <dbReference type="NCBI Taxonomy" id="1294265"/>
    <lineage>
        <taxon>Bacteria</taxon>
        <taxon>Bacillati</taxon>
        <taxon>Bacillota</taxon>
        <taxon>Bacilli</taxon>
        <taxon>Bacillales</taxon>
        <taxon>Bacillaceae</taxon>
        <taxon>Mesobacillus</taxon>
    </lineage>
</organism>
<evidence type="ECO:0000256" key="7">
    <source>
        <dbReference type="SAM" id="Phobius"/>
    </source>
</evidence>
<feature type="domain" description="Polysaccharide chain length determinant N-terminal" evidence="8">
    <location>
        <begin position="11"/>
        <end position="70"/>
    </location>
</feature>
<comment type="subcellular location">
    <subcellularLocation>
        <location evidence="1">Cell membrane</location>
        <topology evidence="1">Multi-pass membrane protein</topology>
    </subcellularLocation>
</comment>
<proteinExistence type="inferred from homology"/>
<keyword evidence="9" id="KW-0808">Transferase</keyword>
<dbReference type="PANTHER" id="PTHR32309:SF13">
    <property type="entry name" value="FERRIC ENTEROBACTIN TRANSPORT PROTEIN FEPE"/>
    <property type="match status" value="1"/>
</dbReference>
<evidence type="ECO:0000256" key="1">
    <source>
        <dbReference type="ARBA" id="ARBA00004651"/>
    </source>
</evidence>
<evidence type="ECO:0000313" key="10">
    <source>
        <dbReference type="Proteomes" id="UP000018949"/>
    </source>
</evidence>
<evidence type="ECO:0000259" key="8">
    <source>
        <dbReference type="Pfam" id="PF02706"/>
    </source>
</evidence>
<name>W4RI94_9BACI</name>
<dbReference type="RefSeq" id="WP_023625828.1">
    <property type="nucleotide sequence ID" value="NZ_BAUW01000006.1"/>
</dbReference>
<evidence type="ECO:0000256" key="3">
    <source>
        <dbReference type="ARBA" id="ARBA00022475"/>
    </source>
</evidence>
<dbReference type="PANTHER" id="PTHR32309">
    <property type="entry name" value="TYROSINE-PROTEIN KINASE"/>
    <property type="match status" value="1"/>
</dbReference>
<dbReference type="eggNOG" id="COG3944">
    <property type="taxonomic scope" value="Bacteria"/>
</dbReference>
<reference evidence="9 10" key="1">
    <citation type="submission" date="2013-12" db="EMBL/GenBank/DDBJ databases">
        <title>NBRP : Genome information of microbial organism related human and environment.</title>
        <authorList>
            <person name="Hattori M."/>
            <person name="Oshima K."/>
            <person name="Inaba H."/>
            <person name="Suda W."/>
            <person name="Sakamoto M."/>
            <person name="Iino T."/>
            <person name="Kitahara M."/>
            <person name="Oshida Y."/>
            <person name="Iida T."/>
            <person name="Kudo T."/>
            <person name="Itoh T."/>
            <person name="Ahmed I."/>
            <person name="Ohkuma M."/>
        </authorList>
    </citation>
    <scope>NUCLEOTIDE SEQUENCE [LARGE SCALE GENOMIC DNA]</scope>
    <source>
        <strain evidence="9 10">JCM 21738</strain>
    </source>
</reference>
<keyword evidence="10" id="KW-1185">Reference proteome</keyword>
<keyword evidence="4 7" id="KW-0812">Transmembrane</keyword>
<dbReference type="InterPro" id="IPR003856">
    <property type="entry name" value="LPS_length_determ_N"/>
</dbReference>
<feature type="transmembrane region" description="Helical" evidence="7">
    <location>
        <begin position="25"/>
        <end position="43"/>
    </location>
</feature>